<sequence>MSGFNDGYNYHSNSNPNDGYAAQHNFAQQPAYGHPHQQPAYGAGSHSSDEGPYKEPAAPAYDGGDGGYGRFADKEKGLVAEEPVSTDCGDSDYADIDPNSGVKRGLKTRHLSMMALAGIIGPGLLVGAGGALAKGGPASLLIGFGVIGIIAFSIMQSLGELTTLYPTGGAFTGLADRFVDKAFGVALGWNYYIIWFCVLANEYNVICSIFVEWGPQVPLWGYFLIFWFAFLAFQLLGVEAFGEAEFWLALAKLLGLVAYFIFSIVYMSGGVKGADAIGFRYWHNPGPWVHGFRGVATVFVFCSTFYAGVESIAVAATETKNPRRAVPMAIRQTFWRILFVYMGSAFFYGVTCPSNAEGLIGGSGNKALQSPMTIAIQQAGWYGGWNLVNAFIFVTCLSACNSSIYIGSRTLLYMGQNKKAPKILGWTDRRGVPIPAILFTNACGALSMMNISTGAGKAYQYIVNLSGVSTFLVWGGISFIHIRFRAGWKAQGHSPDELPYKSMLYPWNAYFGLGACIFLALVQGWTSLSPFVAGDFVDAYILLPVFFLIMILYKLIAKTHWWRASEMDLMSGRRNDLDDKVATAEGAMPHESRWKNKLRFKK</sequence>
<evidence type="ECO:0000313" key="11">
    <source>
        <dbReference type="Proteomes" id="UP000002748"/>
    </source>
</evidence>
<evidence type="ECO:0000313" key="10">
    <source>
        <dbReference type="EMBL" id="EJT47788.1"/>
    </source>
</evidence>
<feature type="transmembrane region" description="Helical" evidence="8">
    <location>
        <begin position="113"/>
        <end position="132"/>
    </location>
</feature>
<dbReference type="Pfam" id="PF00324">
    <property type="entry name" value="AA_permease"/>
    <property type="match status" value="1"/>
</dbReference>
<comment type="subcellular location">
    <subcellularLocation>
        <location evidence="1">Membrane</location>
        <topology evidence="1">Multi-pass membrane protein</topology>
    </subcellularLocation>
</comment>
<keyword evidence="5 8" id="KW-1133">Transmembrane helix</keyword>
<dbReference type="OrthoDB" id="3900342at2759"/>
<protein>
    <submittedName>
        <fullName evidence="10">Voltage-gated chloride channel protein</fullName>
    </submittedName>
</protein>
<reference evidence="10 11" key="1">
    <citation type="journal article" date="2012" name="Eukaryot. Cell">
        <title>Draft genome sequence of CBS 2479, the standard type strain of Trichosporon asahii.</title>
        <authorList>
            <person name="Yang R.Y."/>
            <person name="Li H.T."/>
            <person name="Zhu H."/>
            <person name="Zhou G.P."/>
            <person name="Wang M."/>
            <person name="Wang L."/>
        </authorList>
    </citation>
    <scope>NUCLEOTIDE SEQUENCE [LARGE SCALE GENOMIC DNA]</scope>
    <source>
        <strain evidence="11">ATCC 90039 / CBS 2479 / JCM 2466 / KCTC 7840 / NCYC 2677 / UAMH 7654</strain>
    </source>
</reference>
<keyword evidence="3 8" id="KW-0812">Transmembrane</keyword>
<feature type="transmembrane region" description="Helical" evidence="8">
    <location>
        <begin position="432"/>
        <end position="452"/>
    </location>
</feature>
<gene>
    <name evidence="10" type="ORF">A1Q1_03249</name>
</gene>
<feature type="domain" description="Amino acid permease/ SLC12A" evidence="9">
    <location>
        <begin position="110"/>
        <end position="560"/>
    </location>
</feature>
<feature type="transmembrane region" description="Helical" evidence="8">
    <location>
        <begin position="537"/>
        <end position="557"/>
    </location>
</feature>
<feature type="transmembrane region" description="Helical" evidence="8">
    <location>
        <begin position="191"/>
        <end position="213"/>
    </location>
</feature>
<dbReference type="RefSeq" id="XP_014179004.1">
    <property type="nucleotide sequence ID" value="XM_014323529.1"/>
</dbReference>
<proteinExistence type="predicted"/>
<dbReference type="InterPro" id="IPR050524">
    <property type="entry name" value="APC_YAT"/>
</dbReference>
<dbReference type="Gene3D" id="1.20.1740.10">
    <property type="entry name" value="Amino acid/polyamine transporter I"/>
    <property type="match status" value="1"/>
</dbReference>
<dbReference type="HOGENOM" id="CLU_007946_12_1_1"/>
<name>J5QK86_TRIAS</name>
<dbReference type="EMBL" id="ALBS01000227">
    <property type="protein sequence ID" value="EJT47788.1"/>
    <property type="molecule type" value="Genomic_DNA"/>
</dbReference>
<dbReference type="PANTHER" id="PTHR43341">
    <property type="entry name" value="AMINO ACID PERMEASE"/>
    <property type="match status" value="1"/>
</dbReference>
<dbReference type="KEGG" id="tasa:A1Q1_03249"/>
<feature type="transmembrane region" description="Helical" evidence="8">
    <location>
        <begin position="291"/>
        <end position="313"/>
    </location>
</feature>
<feature type="transmembrane region" description="Helical" evidence="8">
    <location>
        <begin position="219"/>
        <end position="238"/>
    </location>
</feature>
<dbReference type="InterPro" id="IPR004841">
    <property type="entry name" value="AA-permease/SLC12A_dom"/>
</dbReference>
<feature type="transmembrane region" description="Helical" evidence="8">
    <location>
        <begin position="458"/>
        <end position="482"/>
    </location>
</feature>
<dbReference type="InterPro" id="IPR004840">
    <property type="entry name" value="Amino_acid_permease_CS"/>
</dbReference>
<dbReference type="GeneID" id="25986762"/>
<evidence type="ECO:0000256" key="7">
    <source>
        <dbReference type="SAM" id="MobiDB-lite"/>
    </source>
</evidence>
<evidence type="ECO:0000256" key="2">
    <source>
        <dbReference type="ARBA" id="ARBA00022448"/>
    </source>
</evidence>
<evidence type="ECO:0000256" key="3">
    <source>
        <dbReference type="ARBA" id="ARBA00022692"/>
    </source>
</evidence>
<organism evidence="10 11">
    <name type="scientific">Trichosporon asahii var. asahii (strain ATCC 90039 / CBS 2479 / JCM 2466 / KCTC 7840 / NBRC 103889/ NCYC 2677 / UAMH 7654)</name>
    <name type="common">Yeast</name>
    <dbReference type="NCBI Taxonomy" id="1186058"/>
    <lineage>
        <taxon>Eukaryota</taxon>
        <taxon>Fungi</taxon>
        <taxon>Dikarya</taxon>
        <taxon>Basidiomycota</taxon>
        <taxon>Agaricomycotina</taxon>
        <taxon>Tremellomycetes</taxon>
        <taxon>Trichosporonales</taxon>
        <taxon>Trichosporonaceae</taxon>
        <taxon>Trichosporon</taxon>
    </lineage>
</organism>
<dbReference type="FunFam" id="1.20.1740.10:FF:000001">
    <property type="entry name" value="Amino acid permease"/>
    <property type="match status" value="1"/>
</dbReference>
<keyword evidence="2" id="KW-0813">Transport</keyword>
<evidence type="ECO:0000256" key="6">
    <source>
        <dbReference type="ARBA" id="ARBA00023136"/>
    </source>
</evidence>
<dbReference type="GO" id="GO:0015171">
    <property type="term" value="F:amino acid transmembrane transporter activity"/>
    <property type="evidence" value="ECO:0007669"/>
    <property type="project" value="TreeGrafter"/>
</dbReference>
<evidence type="ECO:0000256" key="4">
    <source>
        <dbReference type="ARBA" id="ARBA00022970"/>
    </source>
</evidence>
<feature type="region of interest" description="Disordered" evidence="7">
    <location>
        <begin position="1"/>
        <end position="66"/>
    </location>
</feature>
<dbReference type="PROSITE" id="PS00218">
    <property type="entry name" value="AMINO_ACID_PERMEASE_1"/>
    <property type="match status" value="1"/>
</dbReference>
<evidence type="ECO:0000256" key="8">
    <source>
        <dbReference type="SAM" id="Phobius"/>
    </source>
</evidence>
<feature type="transmembrane region" description="Helical" evidence="8">
    <location>
        <begin position="250"/>
        <end position="271"/>
    </location>
</feature>
<dbReference type="AlphaFoldDB" id="J5QK86"/>
<dbReference type="GO" id="GO:0016020">
    <property type="term" value="C:membrane"/>
    <property type="evidence" value="ECO:0007669"/>
    <property type="project" value="UniProtKB-SubCell"/>
</dbReference>
<accession>J5QK86</accession>
<dbReference type="VEuPathDB" id="FungiDB:A1Q1_03249"/>
<dbReference type="Proteomes" id="UP000002748">
    <property type="component" value="Unassembled WGS sequence"/>
</dbReference>
<feature type="transmembrane region" description="Helical" evidence="8">
    <location>
        <begin position="503"/>
        <end position="525"/>
    </location>
</feature>
<comment type="caution">
    <text evidence="10">The sequence shown here is derived from an EMBL/GenBank/DDBJ whole genome shotgun (WGS) entry which is preliminary data.</text>
</comment>
<keyword evidence="4" id="KW-0029">Amino-acid transport</keyword>
<evidence type="ECO:0000256" key="1">
    <source>
        <dbReference type="ARBA" id="ARBA00004141"/>
    </source>
</evidence>
<feature type="transmembrane region" description="Helical" evidence="8">
    <location>
        <begin position="138"/>
        <end position="155"/>
    </location>
</feature>
<dbReference type="PANTHER" id="PTHR43341:SF26">
    <property type="entry name" value="GENERAL AMINO ACID PERMEASE AGP3"/>
    <property type="match status" value="1"/>
</dbReference>
<keyword evidence="6 8" id="KW-0472">Membrane</keyword>
<feature type="transmembrane region" description="Helical" evidence="8">
    <location>
        <begin position="334"/>
        <end position="351"/>
    </location>
</feature>
<evidence type="ECO:0000259" key="9">
    <source>
        <dbReference type="Pfam" id="PF00324"/>
    </source>
</evidence>
<feature type="transmembrane region" description="Helical" evidence="8">
    <location>
        <begin position="390"/>
        <end position="412"/>
    </location>
</feature>
<evidence type="ECO:0000256" key="5">
    <source>
        <dbReference type="ARBA" id="ARBA00022989"/>
    </source>
</evidence>